<dbReference type="GO" id="GO:0016020">
    <property type="term" value="C:membrane"/>
    <property type="evidence" value="ECO:0007669"/>
    <property type="project" value="UniProtKB-SubCell"/>
</dbReference>
<evidence type="ECO:0000256" key="7">
    <source>
        <dbReference type="ARBA" id="ARBA00023004"/>
    </source>
</evidence>
<evidence type="ECO:0000256" key="2">
    <source>
        <dbReference type="ARBA" id="ARBA00022617"/>
    </source>
</evidence>
<reference evidence="10 11" key="1">
    <citation type="submission" date="2021-02" db="EMBL/GenBank/DDBJ databases">
        <title>Genome assembly of Pseudopithomyces chartarum.</title>
        <authorList>
            <person name="Jauregui R."/>
            <person name="Singh J."/>
            <person name="Voisey C."/>
        </authorList>
    </citation>
    <scope>NUCLEOTIDE SEQUENCE [LARGE SCALE GENOMIC DNA]</scope>
    <source>
        <strain evidence="10 11">AGR01</strain>
    </source>
</reference>
<comment type="subcellular location">
    <subcellularLocation>
        <location evidence="1">Membrane</location>
    </subcellularLocation>
</comment>
<dbReference type="AlphaFoldDB" id="A0AAN6RDW5"/>
<keyword evidence="2" id="KW-0349">Heme</keyword>
<dbReference type="SUPFAM" id="SSF48264">
    <property type="entry name" value="Cytochrome P450"/>
    <property type="match status" value="1"/>
</dbReference>
<organism evidence="10 11">
    <name type="scientific">Pseudopithomyces chartarum</name>
    <dbReference type="NCBI Taxonomy" id="1892770"/>
    <lineage>
        <taxon>Eukaryota</taxon>
        <taxon>Fungi</taxon>
        <taxon>Dikarya</taxon>
        <taxon>Ascomycota</taxon>
        <taxon>Pezizomycotina</taxon>
        <taxon>Dothideomycetes</taxon>
        <taxon>Pleosporomycetidae</taxon>
        <taxon>Pleosporales</taxon>
        <taxon>Massarineae</taxon>
        <taxon>Didymosphaeriaceae</taxon>
        <taxon>Pseudopithomyces</taxon>
    </lineage>
</organism>
<dbReference type="InterPro" id="IPR050665">
    <property type="entry name" value="Cytochrome_P450_Monooxygen"/>
</dbReference>
<evidence type="ECO:0000256" key="3">
    <source>
        <dbReference type="ARBA" id="ARBA00022692"/>
    </source>
</evidence>
<feature type="transmembrane region" description="Helical" evidence="9">
    <location>
        <begin position="6"/>
        <end position="24"/>
    </location>
</feature>
<dbReference type="Pfam" id="PF00067">
    <property type="entry name" value="p450"/>
    <property type="match status" value="1"/>
</dbReference>
<evidence type="ECO:0000256" key="9">
    <source>
        <dbReference type="SAM" id="Phobius"/>
    </source>
</evidence>
<keyword evidence="5 9" id="KW-1133">Transmembrane helix</keyword>
<evidence type="ECO:0000256" key="4">
    <source>
        <dbReference type="ARBA" id="ARBA00022723"/>
    </source>
</evidence>
<evidence type="ECO:0000313" key="10">
    <source>
        <dbReference type="EMBL" id="KAK3201620.1"/>
    </source>
</evidence>
<dbReference type="Proteomes" id="UP001280581">
    <property type="component" value="Unassembled WGS sequence"/>
</dbReference>
<keyword evidence="3 9" id="KW-0812">Transmembrane</keyword>
<sequence>MLDYLIAILGLYLIYSFICLEINYRRASSMGIPLIRVPVDPLNIPFQVFEPHLFTLLDLLPPGVLPTYVPYLRRGWFFLDKADSHLRYGDIFAIVTPRGIHIQICHSETIHDMFSRRLDFVRPVENYKLLEIYGPCISTANPENWPRHRKFLATPFNENIMKLVWSESLSQTRQMLNTWTTGASLAHGITSVAKDTRTLSLNVLAATGFRQSFSFQSSSDENAGEETNTASSYRDALSTVLDNAILLMLIPRWYLSLPFVPQSLQRIGKAAEGFKKHMERMLVDETAAHKQGRTGAGGLMTSFVKALNNHDANPNSEDPPKQAQGLSVDEIFGNIFVINFAGHDTTANTLAFSMYLLATAPHVQSWVGEEVQSFFDAALS</sequence>
<keyword evidence="11" id="KW-1185">Reference proteome</keyword>
<name>A0AAN6RDW5_9PLEO</name>
<dbReference type="InterPro" id="IPR036396">
    <property type="entry name" value="Cyt_P450_sf"/>
</dbReference>
<evidence type="ECO:0000256" key="1">
    <source>
        <dbReference type="ARBA" id="ARBA00004370"/>
    </source>
</evidence>
<dbReference type="Gene3D" id="1.10.630.10">
    <property type="entry name" value="Cytochrome P450"/>
    <property type="match status" value="1"/>
</dbReference>
<dbReference type="PANTHER" id="PTHR24282">
    <property type="entry name" value="CYTOCHROME P450 FAMILY MEMBER"/>
    <property type="match status" value="1"/>
</dbReference>
<keyword evidence="8 9" id="KW-0472">Membrane</keyword>
<gene>
    <name evidence="10" type="ORF">GRF29_185g1534978</name>
</gene>
<dbReference type="GO" id="GO:0004497">
    <property type="term" value="F:monooxygenase activity"/>
    <property type="evidence" value="ECO:0007669"/>
    <property type="project" value="InterPro"/>
</dbReference>
<keyword evidence="7" id="KW-0408">Iron</keyword>
<comment type="caution">
    <text evidence="10">The sequence shown here is derived from an EMBL/GenBank/DDBJ whole genome shotgun (WGS) entry which is preliminary data.</text>
</comment>
<dbReference type="PANTHER" id="PTHR24282:SF211">
    <property type="entry name" value="CYTOCHROME P450-RELATED"/>
    <property type="match status" value="1"/>
</dbReference>
<protein>
    <recommendedName>
        <fullName evidence="12">Cytochrome P450</fullName>
    </recommendedName>
</protein>
<evidence type="ECO:0000256" key="8">
    <source>
        <dbReference type="ARBA" id="ARBA00023136"/>
    </source>
</evidence>
<accession>A0AAN6RDW5</accession>
<dbReference type="GO" id="GO:0005506">
    <property type="term" value="F:iron ion binding"/>
    <property type="evidence" value="ECO:0007669"/>
    <property type="project" value="InterPro"/>
</dbReference>
<dbReference type="EMBL" id="WVTA01000016">
    <property type="protein sequence ID" value="KAK3201620.1"/>
    <property type="molecule type" value="Genomic_DNA"/>
</dbReference>
<evidence type="ECO:0000313" key="11">
    <source>
        <dbReference type="Proteomes" id="UP001280581"/>
    </source>
</evidence>
<dbReference type="GO" id="GO:0016705">
    <property type="term" value="F:oxidoreductase activity, acting on paired donors, with incorporation or reduction of molecular oxygen"/>
    <property type="evidence" value="ECO:0007669"/>
    <property type="project" value="InterPro"/>
</dbReference>
<evidence type="ECO:0008006" key="12">
    <source>
        <dbReference type="Google" id="ProtNLM"/>
    </source>
</evidence>
<keyword evidence="4" id="KW-0479">Metal-binding</keyword>
<dbReference type="GO" id="GO:0020037">
    <property type="term" value="F:heme binding"/>
    <property type="evidence" value="ECO:0007669"/>
    <property type="project" value="InterPro"/>
</dbReference>
<dbReference type="InterPro" id="IPR001128">
    <property type="entry name" value="Cyt_P450"/>
</dbReference>
<keyword evidence="6" id="KW-0560">Oxidoreductase</keyword>
<evidence type="ECO:0000256" key="6">
    <source>
        <dbReference type="ARBA" id="ARBA00023002"/>
    </source>
</evidence>
<evidence type="ECO:0000256" key="5">
    <source>
        <dbReference type="ARBA" id="ARBA00022989"/>
    </source>
</evidence>
<proteinExistence type="predicted"/>